<dbReference type="AlphaFoldDB" id="U3AY30"/>
<keyword evidence="1" id="KW-1133">Transmembrane helix</keyword>
<feature type="transmembrane region" description="Helical" evidence="1">
    <location>
        <begin position="7"/>
        <end position="25"/>
    </location>
</feature>
<accession>U3AY30</accession>
<sequence length="200" mass="23093">MNIKRKIVISFVSLITLIFIGYKMLTNINLNSKHKIGEALDSFNDVSVYYNGGVNHVLERNLTDDGYNLGLKYQCVEFVKRYYYKYLNHKMPDTYGHAKDFFNLDLADGDLNKQRNLIQYENGSLSSPKVSDILVYKSTITNPYGHVAIVSKVDLSEGYIEVIQQNPGPFSQSRERYLLESKNGKWVVKNERILGWLHKI</sequence>
<dbReference type="PANTHER" id="PTHR30094">
    <property type="entry name" value="BIFUNCTIONAL GLUTATHIONYLSPERMIDINE SYNTHETASE/AMIDASE-RELATED"/>
    <property type="match status" value="1"/>
</dbReference>
<gene>
    <name evidence="3" type="ORF">VAZ01S_130_00010</name>
</gene>
<organism evidence="3 4">
    <name type="scientific">Vibrio azureus NBRC 104587</name>
    <dbReference type="NCBI Taxonomy" id="1219077"/>
    <lineage>
        <taxon>Bacteria</taxon>
        <taxon>Pseudomonadati</taxon>
        <taxon>Pseudomonadota</taxon>
        <taxon>Gammaproteobacteria</taxon>
        <taxon>Vibrionales</taxon>
        <taxon>Vibrionaceae</taxon>
        <taxon>Vibrio</taxon>
    </lineage>
</organism>
<evidence type="ECO:0000256" key="1">
    <source>
        <dbReference type="SAM" id="Phobius"/>
    </source>
</evidence>
<dbReference type="InterPro" id="IPR038765">
    <property type="entry name" value="Papain-like_cys_pep_sf"/>
</dbReference>
<dbReference type="PANTHER" id="PTHR30094:SF0">
    <property type="entry name" value="BIFUNCTIONAL GLUTATHIONYLSPERMIDINE SYNTHETASE_AMIDASE-RELATED"/>
    <property type="match status" value="1"/>
</dbReference>
<dbReference type="eggNOG" id="COG3942">
    <property type="taxonomic scope" value="Bacteria"/>
</dbReference>
<dbReference type="PROSITE" id="PS50911">
    <property type="entry name" value="CHAP"/>
    <property type="match status" value="1"/>
</dbReference>
<dbReference type="Proteomes" id="UP000016567">
    <property type="component" value="Unassembled WGS sequence"/>
</dbReference>
<keyword evidence="1" id="KW-0472">Membrane</keyword>
<protein>
    <recommendedName>
        <fullName evidence="2">Peptidase C51 domain-containing protein</fullName>
    </recommendedName>
</protein>
<reference evidence="3 4" key="1">
    <citation type="submission" date="2013-09" db="EMBL/GenBank/DDBJ databases">
        <title>Whole genome shotgun sequence of Vibrio azureus NBRC 104587.</title>
        <authorList>
            <person name="Isaki S."/>
            <person name="Hosoyama A."/>
            <person name="Numata M."/>
            <person name="Hashimoto M."/>
            <person name="Hosoyama Y."/>
            <person name="Tsuchikane K."/>
            <person name="Noguchi M."/>
            <person name="Hirakata S."/>
            <person name="Ichikawa N."/>
            <person name="Ohji S."/>
            <person name="Yamazoe A."/>
            <person name="Fujita N."/>
        </authorList>
    </citation>
    <scope>NUCLEOTIDE SEQUENCE [LARGE SCALE GENOMIC DNA]</scope>
    <source>
        <strain evidence="3 4">NBRC 104587</strain>
    </source>
</reference>
<dbReference type="EMBL" id="BATL01000130">
    <property type="protein sequence ID" value="GAD78132.1"/>
    <property type="molecule type" value="Genomic_DNA"/>
</dbReference>
<dbReference type="InterPro" id="IPR007921">
    <property type="entry name" value="CHAP_dom"/>
</dbReference>
<dbReference type="SUPFAM" id="SSF54001">
    <property type="entry name" value="Cysteine proteinases"/>
    <property type="match status" value="1"/>
</dbReference>
<dbReference type="RefSeq" id="WP_021711864.1">
    <property type="nucleotide sequence ID" value="NZ_BAOB01000269.1"/>
</dbReference>
<dbReference type="Gene3D" id="3.90.1720.10">
    <property type="entry name" value="endopeptidase domain like (from Nostoc punctiforme)"/>
    <property type="match status" value="1"/>
</dbReference>
<dbReference type="STRING" id="1219077.VAZ01S_130_00010"/>
<keyword evidence="1" id="KW-0812">Transmembrane</keyword>
<dbReference type="GO" id="GO:0016874">
    <property type="term" value="F:ligase activity"/>
    <property type="evidence" value="ECO:0007669"/>
    <property type="project" value="TreeGrafter"/>
</dbReference>
<comment type="caution">
    <text evidence="3">The sequence shown here is derived from an EMBL/GenBank/DDBJ whole genome shotgun (WGS) entry which is preliminary data.</text>
</comment>
<name>U3AY30_9VIBR</name>
<dbReference type="Pfam" id="PF05257">
    <property type="entry name" value="CHAP"/>
    <property type="match status" value="1"/>
</dbReference>
<evidence type="ECO:0000259" key="2">
    <source>
        <dbReference type="PROSITE" id="PS50911"/>
    </source>
</evidence>
<keyword evidence="4" id="KW-1185">Reference proteome</keyword>
<evidence type="ECO:0000313" key="3">
    <source>
        <dbReference type="EMBL" id="GAD78132.1"/>
    </source>
</evidence>
<evidence type="ECO:0000313" key="4">
    <source>
        <dbReference type="Proteomes" id="UP000016567"/>
    </source>
</evidence>
<feature type="domain" description="Peptidase C51" evidence="2">
    <location>
        <begin position="50"/>
        <end position="188"/>
    </location>
</feature>
<proteinExistence type="predicted"/>
<dbReference type="InterPro" id="IPR051705">
    <property type="entry name" value="Gsp_Synthetase/Amidase"/>
</dbReference>